<name>A0A1C3U578_9HYPH</name>
<evidence type="ECO:0000313" key="2">
    <source>
        <dbReference type="Proteomes" id="UP000186228"/>
    </source>
</evidence>
<dbReference type="Proteomes" id="UP000186228">
    <property type="component" value="Unassembled WGS sequence"/>
</dbReference>
<dbReference type="Pfam" id="PF04343">
    <property type="entry name" value="DUF488"/>
    <property type="match status" value="1"/>
</dbReference>
<organism evidence="1 2">
    <name type="scientific">Rhizobium hainanense</name>
    <dbReference type="NCBI Taxonomy" id="52131"/>
    <lineage>
        <taxon>Bacteria</taxon>
        <taxon>Pseudomonadati</taxon>
        <taxon>Pseudomonadota</taxon>
        <taxon>Alphaproteobacteria</taxon>
        <taxon>Hyphomicrobiales</taxon>
        <taxon>Rhizobiaceae</taxon>
        <taxon>Rhizobium/Agrobacterium group</taxon>
        <taxon>Rhizobium</taxon>
    </lineage>
</organism>
<dbReference type="PANTHER" id="PTHR39337:SF1">
    <property type="entry name" value="BLR5642 PROTEIN"/>
    <property type="match status" value="1"/>
</dbReference>
<dbReference type="RefSeq" id="WP_075851254.1">
    <property type="nucleotide sequence ID" value="NZ_FMAC01000001.1"/>
</dbReference>
<dbReference type="EMBL" id="FMAC01000001">
    <property type="protein sequence ID" value="SCB10622.1"/>
    <property type="molecule type" value="Genomic_DNA"/>
</dbReference>
<evidence type="ECO:0000313" key="1">
    <source>
        <dbReference type="EMBL" id="SCB10622.1"/>
    </source>
</evidence>
<reference evidence="2" key="1">
    <citation type="submission" date="2016-08" db="EMBL/GenBank/DDBJ databases">
        <authorList>
            <person name="Varghese N."/>
            <person name="Submissions Spin"/>
        </authorList>
    </citation>
    <scope>NUCLEOTIDE SEQUENCE [LARGE SCALE GENOMIC DNA]</scope>
    <source>
        <strain evidence="2">CCBAU 57015</strain>
    </source>
</reference>
<proteinExistence type="predicted"/>
<dbReference type="OrthoDB" id="9789109at2"/>
<dbReference type="PANTHER" id="PTHR39337">
    <property type="entry name" value="BLR5642 PROTEIN"/>
    <property type="match status" value="1"/>
</dbReference>
<accession>A0A1C3U578</accession>
<sequence length="207" mass="23457">MADTTVEVLTIGHSTLPYERFIDLLRQASVTAIADVRTSPYSRHFPHFNRDTLRDELRQDQVAYVFLGEELGGRPKEKRFFCDGVADYEKMAETEAFARGLDRVIEGAKKYRIAMMCSEHDPLDCHRCLLVSRALHQRGVAVRHIVSGGEIVDHRQIEAQLMEMSGKSDVDLFDPPAKRLAAAYRDRAMKVAFSERQDTARKSAAAE</sequence>
<keyword evidence="2" id="KW-1185">Reference proteome</keyword>
<gene>
    <name evidence="1" type="ORF">GA0061100_101721</name>
</gene>
<evidence type="ECO:0008006" key="3">
    <source>
        <dbReference type="Google" id="ProtNLM"/>
    </source>
</evidence>
<protein>
    <recommendedName>
        <fullName evidence="3">DUF488 domain-containing protein</fullName>
    </recommendedName>
</protein>
<dbReference type="AlphaFoldDB" id="A0A1C3U578"/>
<dbReference type="STRING" id="52131.GA0061100_101721"/>
<dbReference type="InterPro" id="IPR007438">
    <property type="entry name" value="DUF488"/>
</dbReference>